<dbReference type="InterPro" id="IPR011701">
    <property type="entry name" value="MFS"/>
</dbReference>
<evidence type="ECO:0000313" key="7">
    <source>
        <dbReference type="EMBL" id="MEE7455300.1"/>
    </source>
</evidence>
<dbReference type="PROSITE" id="PS50850">
    <property type="entry name" value="MFS"/>
    <property type="match status" value="1"/>
</dbReference>
<dbReference type="PROSITE" id="PS00216">
    <property type="entry name" value="SUGAR_TRANSPORT_1"/>
    <property type="match status" value="1"/>
</dbReference>
<sequence>MSGTAERPDTADGDMQARDLHPRKFDLLNLTLVDVNGGLRPYLNVFLLVHREWSATTVGLVTTIAGLIGVGLQAPLGAVIDAARDKRMAIVAALLAASAGAAVIAVWPQFWPVLVAFTVLTAAGSSFTPTIAGLTLGIFPKARLSRRMGRNSAWYRGGNVCIAVLIALVGYGFPDRAVFFIVPALSLAAAAAVLSIPREIVGQELAEEVKPKGKGGSALKVLLGNRPLLIFAASIFLFQLANGPMASLVAQKISLAHEDWSAAITSTTIIAAQVVMLPMAIMVGRFADGWGRKPIILFAFAMLPVRALLYTLSDDPIWLFAVQSLEGVSTGLYSAIKPLMIADFMEDKSCYNLASGAIATVQGIAIALSNVLAGSIVDLSGFTAAFLVSSAVGTASALLLTRMPEPSGIKT</sequence>
<feature type="transmembrane region" description="Helical" evidence="5">
    <location>
        <begin position="318"/>
        <end position="339"/>
    </location>
</feature>
<feature type="transmembrane region" description="Helical" evidence="5">
    <location>
        <begin position="379"/>
        <end position="400"/>
    </location>
</feature>
<evidence type="ECO:0000256" key="1">
    <source>
        <dbReference type="ARBA" id="ARBA00004141"/>
    </source>
</evidence>
<feature type="domain" description="Major facilitator superfamily (MFS) profile" evidence="6">
    <location>
        <begin position="220"/>
        <end position="411"/>
    </location>
</feature>
<comment type="subcellular location">
    <subcellularLocation>
        <location evidence="1">Membrane</location>
        <topology evidence="1">Multi-pass membrane protein</topology>
    </subcellularLocation>
</comment>
<feature type="transmembrane region" description="Helical" evidence="5">
    <location>
        <begin position="113"/>
        <end position="140"/>
    </location>
</feature>
<evidence type="ECO:0000256" key="3">
    <source>
        <dbReference type="ARBA" id="ARBA00022989"/>
    </source>
</evidence>
<feature type="transmembrane region" description="Helical" evidence="5">
    <location>
        <begin position="260"/>
        <end position="283"/>
    </location>
</feature>
<keyword evidence="4 5" id="KW-0472">Membrane</keyword>
<dbReference type="PANTHER" id="PTHR23539:SF1">
    <property type="entry name" value="MAJOR FACILITATOR SUPERFAMILY (MFS) PROFILE DOMAIN-CONTAINING PROTEIN"/>
    <property type="match status" value="1"/>
</dbReference>
<evidence type="ECO:0000256" key="4">
    <source>
        <dbReference type="ARBA" id="ARBA00023136"/>
    </source>
</evidence>
<feature type="transmembrane region" description="Helical" evidence="5">
    <location>
        <begin position="88"/>
        <end position="107"/>
    </location>
</feature>
<evidence type="ECO:0000313" key="8">
    <source>
        <dbReference type="Proteomes" id="UP001349262"/>
    </source>
</evidence>
<evidence type="ECO:0000256" key="5">
    <source>
        <dbReference type="SAM" id="Phobius"/>
    </source>
</evidence>
<proteinExistence type="predicted"/>
<keyword evidence="3 5" id="KW-1133">Transmembrane helix</keyword>
<protein>
    <submittedName>
        <fullName evidence="7">MFS transporter</fullName>
    </submittedName>
</protein>
<feature type="transmembrane region" description="Helical" evidence="5">
    <location>
        <begin position="295"/>
        <end position="312"/>
    </location>
</feature>
<evidence type="ECO:0000256" key="2">
    <source>
        <dbReference type="ARBA" id="ARBA00022692"/>
    </source>
</evidence>
<keyword evidence="8" id="KW-1185">Reference proteome</keyword>
<gene>
    <name evidence="7" type="ORF">MRSR164_00295</name>
</gene>
<name>A0ABU7T408_9HYPH</name>
<feature type="transmembrane region" description="Helical" evidence="5">
    <location>
        <begin position="53"/>
        <end position="76"/>
    </location>
</feature>
<evidence type="ECO:0000259" key="6">
    <source>
        <dbReference type="PROSITE" id="PS50850"/>
    </source>
</evidence>
<dbReference type="Pfam" id="PF07690">
    <property type="entry name" value="MFS_1"/>
    <property type="match status" value="2"/>
</dbReference>
<accession>A0ABU7T408</accession>
<organism evidence="7 8">
    <name type="scientific">Methylobacterium radiotolerans</name>
    <dbReference type="NCBI Taxonomy" id="31998"/>
    <lineage>
        <taxon>Bacteria</taxon>
        <taxon>Pseudomonadati</taxon>
        <taxon>Pseudomonadota</taxon>
        <taxon>Alphaproteobacteria</taxon>
        <taxon>Hyphomicrobiales</taxon>
        <taxon>Methylobacteriaceae</taxon>
        <taxon>Methylobacterium</taxon>
    </lineage>
</organism>
<feature type="transmembrane region" description="Helical" evidence="5">
    <location>
        <begin position="351"/>
        <end position="373"/>
    </location>
</feature>
<dbReference type="InterPro" id="IPR005829">
    <property type="entry name" value="Sugar_transporter_CS"/>
</dbReference>
<feature type="transmembrane region" description="Helical" evidence="5">
    <location>
        <begin position="152"/>
        <end position="171"/>
    </location>
</feature>
<feature type="transmembrane region" description="Helical" evidence="5">
    <location>
        <begin position="218"/>
        <end position="240"/>
    </location>
</feature>
<dbReference type="PANTHER" id="PTHR23539">
    <property type="entry name" value="MFS TRANSPORTER"/>
    <property type="match status" value="1"/>
</dbReference>
<dbReference type="InterPro" id="IPR036259">
    <property type="entry name" value="MFS_trans_sf"/>
</dbReference>
<dbReference type="SUPFAM" id="SSF103473">
    <property type="entry name" value="MFS general substrate transporter"/>
    <property type="match status" value="1"/>
</dbReference>
<comment type="caution">
    <text evidence="7">The sequence shown here is derived from an EMBL/GenBank/DDBJ whole genome shotgun (WGS) entry which is preliminary data.</text>
</comment>
<reference evidence="7 8" key="1">
    <citation type="journal article" date="2012" name="Genet. Mol. Biol.">
        <title>Analysis of 16S rRNA and mxaF genes revealing insights into Methylobacterium niche-specific plant association.</title>
        <authorList>
            <person name="Dourado M.N."/>
            <person name="Andreote F.D."/>
            <person name="Dini-Andreote F."/>
            <person name="Conti R."/>
            <person name="Araujo J.M."/>
            <person name="Araujo W.L."/>
        </authorList>
    </citation>
    <scope>NUCLEOTIDE SEQUENCE [LARGE SCALE GENOMIC DNA]</scope>
    <source>
        <strain evidence="7 8">SR1.6/4</strain>
    </source>
</reference>
<keyword evidence="2 5" id="KW-0812">Transmembrane</keyword>
<dbReference type="Proteomes" id="UP001349262">
    <property type="component" value="Unassembled WGS sequence"/>
</dbReference>
<dbReference type="Gene3D" id="1.20.1250.20">
    <property type="entry name" value="MFS general substrate transporter like domains"/>
    <property type="match status" value="2"/>
</dbReference>
<dbReference type="InterPro" id="IPR020846">
    <property type="entry name" value="MFS_dom"/>
</dbReference>
<dbReference type="EMBL" id="MLBY01000001">
    <property type="protein sequence ID" value="MEE7455300.1"/>
    <property type="molecule type" value="Genomic_DNA"/>
</dbReference>
<feature type="transmembrane region" description="Helical" evidence="5">
    <location>
        <begin position="177"/>
        <end position="197"/>
    </location>
</feature>